<dbReference type="GO" id="GO:0036297">
    <property type="term" value="P:interstrand cross-link repair"/>
    <property type="evidence" value="ECO:0007669"/>
    <property type="project" value="InterPro"/>
</dbReference>
<dbReference type="Gene3D" id="3.10.110.20">
    <property type="entry name" value="RWD domain-like"/>
    <property type="match status" value="1"/>
</dbReference>
<dbReference type="GO" id="GO:0043240">
    <property type="term" value="C:Fanconi anaemia nuclear complex"/>
    <property type="evidence" value="ECO:0007669"/>
    <property type="project" value="InterPro"/>
</dbReference>
<dbReference type="RefSeq" id="XP_014258711.1">
    <property type="nucleotide sequence ID" value="XM_014403225.2"/>
</dbReference>
<dbReference type="SMART" id="SM01197">
    <property type="entry name" value="FANCL_C"/>
    <property type="match status" value="1"/>
</dbReference>
<evidence type="ECO:0000313" key="5">
    <source>
        <dbReference type="EnsemblMetazoa" id="XP_014258711.1"/>
    </source>
</evidence>
<sequence length="380" mass="44158">MEESIGILLEYPLIVPSKDFTTWEGFIKIKREQFPLTIFTPEYPSVTGMSIHCPPEVTRLINPQMEYLLQCSSLSQVLNAITHLCKLNMPDKSEDTFHLKDMTKRCKFILGELKSDIEEENIEELDEDLQFAKVSYVDSTNEKHQIKFSFTDYPKMPLVITQVDVPSELVNELSGIMNFRQLYQKFTNIVEHLIPFWTVLKDIDSQTWVIDPQHPQKRDGYRRIFLEDDLSVIVTINPLNPTDIPDLKFLGAILACENKRRLYFSNLKNTQWNNDESILENLKVLLELKEFPSKPKPATYEGMIGPNSCSICFSDEQEPNQSPPTKWCNNPKCNSRYHLECILQWFESRPNVHQFFTYISGPCPYCEGKVLCPVDNNRVL</sequence>
<evidence type="ECO:0000259" key="4">
    <source>
        <dbReference type="PROSITE" id="PS50089"/>
    </source>
</evidence>
<dbReference type="AlphaFoldDB" id="A0A8I6S733"/>
<dbReference type="CDD" id="cd23786">
    <property type="entry name" value="ELF_FANCL"/>
    <property type="match status" value="1"/>
</dbReference>
<reference evidence="5" key="1">
    <citation type="submission" date="2022-01" db="UniProtKB">
        <authorList>
            <consortium name="EnsemblMetazoa"/>
        </authorList>
    </citation>
    <scope>IDENTIFICATION</scope>
</reference>
<dbReference type="InterPro" id="IPR001841">
    <property type="entry name" value="Znf_RING"/>
</dbReference>
<dbReference type="EnsemblMetazoa" id="XM_014403225.2">
    <property type="protein sequence ID" value="XP_014258711.1"/>
    <property type="gene ID" value="LOC106672088"/>
</dbReference>
<dbReference type="GO" id="GO:0006513">
    <property type="term" value="P:protein monoubiquitination"/>
    <property type="evidence" value="ECO:0007669"/>
    <property type="project" value="TreeGrafter"/>
</dbReference>
<protein>
    <recommendedName>
        <fullName evidence="4">RING-type domain-containing protein</fullName>
    </recommendedName>
</protein>
<evidence type="ECO:0000256" key="2">
    <source>
        <dbReference type="ARBA" id="ARBA00022833"/>
    </source>
</evidence>
<dbReference type="Gene3D" id="3.30.40.10">
    <property type="entry name" value="Zinc/RING finger domain, C3HC4 (zinc finger)"/>
    <property type="match status" value="1"/>
</dbReference>
<dbReference type="OMA" id="NRPFHAK"/>
<dbReference type="Proteomes" id="UP000494040">
    <property type="component" value="Unassembled WGS sequence"/>
</dbReference>
<dbReference type="InterPro" id="IPR044037">
    <property type="entry name" value="FANCL_d3"/>
</dbReference>
<dbReference type="InterPro" id="IPR019162">
    <property type="entry name" value="FancL_WD-rpt_cont_dom"/>
</dbReference>
<dbReference type="InterPro" id="IPR013083">
    <property type="entry name" value="Znf_RING/FYVE/PHD"/>
</dbReference>
<name>A0A8I6S733_CIMLE</name>
<dbReference type="Pfam" id="PF09765">
    <property type="entry name" value="FANCL_d1"/>
    <property type="match status" value="1"/>
</dbReference>
<evidence type="ECO:0000256" key="1">
    <source>
        <dbReference type="ARBA" id="ARBA00022771"/>
    </source>
</evidence>
<proteinExistence type="predicted"/>
<dbReference type="Pfam" id="PF18890">
    <property type="entry name" value="FANCL_d2"/>
    <property type="match status" value="1"/>
</dbReference>
<dbReference type="GO" id="GO:0008270">
    <property type="term" value="F:zinc ion binding"/>
    <property type="evidence" value="ECO:0007669"/>
    <property type="project" value="UniProtKB-KW"/>
</dbReference>
<accession>A0A8I6S733</accession>
<keyword evidence="2" id="KW-0862">Zinc</keyword>
<organism evidence="5 6">
    <name type="scientific">Cimex lectularius</name>
    <name type="common">Bed bug</name>
    <name type="synonym">Acanthia lectularia</name>
    <dbReference type="NCBI Taxonomy" id="79782"/>
    <lineage>
        <taxon>Eukaryota</taxon>
        <taxon>Metazoa</taxon>
        <taxon>Ecdysozoa</taxon>
        <taxon>Arthropoda</taxon>
        <taxon>Hexapoda</taxon>
        <taxon>Insecta</taxon>
        <taxon>Pterygota</taxon>
        <taxon>Neoptera</taxon>
        <taxon>Paraneoptera</taxon>
        <taxon>Hemiptera</taxon>
        <taxon>Heteroptera</taxon>
        <taxon>Panheteroptera</taxon>
        <taxon>Cimicomorpha</taxon>
        <taxon>Cimicidae</taxon>
        <taxon>Cimex</taxon>
    </lineage>
</organism>
<dbReference type="Pfam" id="PF18891">
    <property type="entry name" value="FANCL_d3"/>
    <property type="match status" value="1"/>
</dbReference>
<dbReference type="CTD" id="55120"/>
<dbReference type="CDD" id="cd23832">
    <property type="entry name" value="DRWD-C_FANCL"/>
    <property type="match status" value="1"/>
</dbReference>
<evidence type="ECO:0000313" key="6">
    <source>
        <dbReference type="Proteomes" id="UP000494040"/>
    </source>
</evidence>
<dbReference type="KEGG" id="clec:106672088"/>
<dbReference type="PROSITE" id="PS50089">
    <property type="entry name" value="ZF_RING_2"/>
    <property type="match status" value="1"/>
</dbReference>
<dbReference type="Gene3D" id="3.10.110.10">
    <property type="entry name" value="Ubiquitin Conjugating Enzyme"/>
    <property type="match status" value="1"/>
</dbReference>
<dbReference type="GeneID" id="106672088"/>
<keyword evidence="6" id="KW-1185">Reference proteome</keyword>
<dbReference type="SUPFAM" id="SSF57850">
    <property type="entry name" value="RING/U-box"/>
    <property type="match status" value="1"/>
</dbReference>
<dbReference type="InterPro" id="IPR026848">
    <property type="entry name" value="Fancl"/>
</dbReference>
<dbReference type="Pfam" id="PF11793">
    <property type="entry name" value="FANCL_C"/>
    <property type="match status" value="1"/>
</dbReference>
<dbReference type="PANTHER" id="PTHR13206">
    <property type="entry name" value="UBIQUITIN LIGASE PROTEIN PHF9 FANCONI ANEMIA GROUP L PROTEIN"/>
    <property type="match status" value="1"/>
</dbReference>
<keyword evidence="1 3" id="KW-0479">Metal-binding</keyword>
<dbReference type="InterPro" id="IPR026850">
    <property type="entry name" value="FANCL_C"/>
</dbReference>
<dbReference type="GO" id="GO:0061630">
    <property type="term" value="F:ubiquitin protein ligase activity"/>
    <property type="evidence" value="ECO:0007669"/>
    <property type="project" value="TreeGrafter"/>
</dbReference>
<dbReference type="InterPro" id="IPR016135">
    <property type="entry name" value="UBQ-conjugating_enzyme/RWD"/>
</dbReference>
<evidence type="ECO:0000256" key="3">
    <source>
        <dbReference type="PROSITE-ProRule" id="PRU00175"/>
    </source>
</evidence>
<dbReference type="InterPro" id="IPR043003">
    <property type="entry name" value="FANCL_d3_sf"/>
</dbReference>
<dbReference type="InterPro" id="IPR043898">
    <property type="entry name" value="FANCL_d2"/>
</dbReference>
<dbReference type="PANTHER" id="PTHR13206:SF0">
    <property type="entry name" value="E3 UBIQUITIN-PROTEIN LIGASE FANCL"/>
    <property type="match status" value="1"/>
</dbReference>
<feature type="domain" description="RING-type" evidence="4">
    <location>
        <begin position="309"/>
        <end position="367"/>
    </location>
</feature>
<keyword evidence="1 3" id="KW-0863">Zinc-finger</keyword>
<dbReference type="OrthoDB" id="10263265at2759"/>